<dbReference type="PANTHER" id="PTHR43883:SF1">
    <property type="entry name" value="GLUCONOKINASE"/>
    <property type="match status" value="1"/>
</dbReference>
<dbReference type="Pfam" id="PF09414">
    <property type="entry name" value="RNA_ligase"/>
    <property type="match status" value="1"/>
</dbReference>
<gene>
    <name evidence="2" type="ORF">AD929_04385</name>
</gene>
<protein>
    <recommendedName>
        <fullName evidence="1">RNA ligase domain-containing protein</fullName>
    </recommendedName>
</protein>
<dbReference type="PATRIC" id="fig|442.7.peg.2358"/>
<dbReference type="InterPro" id="IPR021122">
    <property type="entry name" value="RNA_ligase_dom_REL/Rnl2"/>
</dbReference>
<reference evidence="2 3" key="1">
    <citation type="submission" date="2015-06" db="EMBL/GenBank/DDBJ databases">
        <title>Improved classification and identification of acetic acid bacteria using matrix-assisted laser desorption/ionization time-of-flight mass spectrometry; Gluconobacter nephelii and Gluconobacter uchimurae are later heterotypic synonyms of Gluconobacter japonicus and Gluconobacter oxydans, respectively.</title>
        <authorList>
            <person name="Li L."/>
            <person name="Cleenwerck I."/>
            <person name="De Vuyst L."/>
            <person name="Vandamme P."/>
        </authorList>
    </citation>
    <scope>NUCLEOTIDE SEQUENCE [LARGE SCALE GENOMIC DNA]</scope>
    <source>
        <strain evidence="2 3">LMG 1764</strain>
    </source>
</reference>
<comment type="caution">
    <text evidence="2">The sequence shown here is derived from an EMBL/GenBank/DDBJ whole genome shotgun (WGS) entry which is preliminary data.</text>
</comment>
<name>A0A149QXL2_9PROT</name>
<evidence type="ECO:0000259" key="1">
    <source>
        <dbReference type="Pfam" id="PF09414"/>
    </source>
</evidence>
<organism evidence="2 3">
    <name type="scientific">Gluconobacter potus</name>
    <dbReference type="NCBI Taxonomy" id="2724927"/>
    <lineage>
        <taxon>Bacteria</taxon>
        <taxon>Pseudomonadati</taxon>
        <taxon>Pseudomonadota</taxon>
        <taxon>Alphaproteobacteria</taxon>
        <taxon>Acetobacterales</taxon>
        <taxon>Acetobacteraceae</taxon>
        <taxon>Gluconobacter</taxon>
    </lineage>
</organism>
<accession>A0A149QXL2</accession>
<dbReference type="EMBL" id="LHZB01000104">
    <property type="protein sequence ID" value="KXV02046.1"/>
    <property type="molecule type" value="Genomic_DNA"/>
</dbReference>
<dbReference type="InterPro" id="IPR052732">
    <property type="entry name" value="Cell-binding_unc_protein"/>
</dbReference>
<dbReference type="SUPFAM" id="SSF56091">
    <property type="entry name" value="DNA ligase/mRNA capping enzyme, catalytic domain"/>
    <property type="match status" value="1"/>
</dbReference>
<proteinExistence type="predicted"/>
<feature type="domain" description="RNA ligase" evidence="1">
    <location>
        <begin position="36"/>
        <end position="236"/>
    </location>
</feature>
<evidence type="ECO:0000313" key="3">
    <source>
        <dbReference type="Proteomes" id="UP000075573"/>
    </source>
</evidence>
<dbReference type="RefSeq" id="WP_062494683.1">
    <property type="nucleotide sequence ID" value="NZ_LHZB01000104.1"/>
</dbReference>
<dbReference type="Proteomes" id="UP000075573">
    <property type="component" value="Unassembled WGS sequence"/>
</dbReference>
<sequence>MFPIRKFASIPHLQGSAVQDGDSRVMVPLSHLMGRHVTIEEKLDGANSGICFDEDCVLHLQSRGHFLEVGSRSNWRERHYNPMKDWATAFADDLYYALTDRFILYGEWLYASHAVFYDRLPGYFVVFDIYDRHEGRSLGRQAREDICHRLGLPVAPRIWSGIFDGRLQSLQALFTRPAWQSPSWKDNLSYAYSLTGRAAQADVAAVLGEKDGSGLIEGVCVSVEDSSGHLSERYKFVRQGFLQVRLDAGGPDGGATGHGSGLLSSAQWHQKPIIPNLLAAPVIPLPSHVVAPDMRS</sequence>
<evidence type="ECO:0000313" key="2">
    <source>
        <dbReference type="EMBL" id="KXV02046.1"/>
    </source>
</evidence>
<dbReference type="PANTHER" id="PTHR43883">
    <property type="entry name" value="SLR0207 PROTEIN"/>
    <property type="match status" value="1"/>
</dbReference>
<dbReference type="Gene3D" id="3.30.470.30">
    <property type="entry name" value="DNA ligase/mRNA capping enzyme"/>
    <property type="match status" value="1"/>
</dbReference>
<dbReference type="AlphaFoldDB" id="A0A149QXL2"/>